<evidence type="ECO:0000256" key="1">
    <source>
        <dbReference type="SAM" id="MobiDB-lite"/>
    </source>
</evidence>
<name>A0AAV6Q623_SOLSE</name>
<evidence type="ECO:0000313" key="2">
    <source>
        <dbReference type="EMBL" id="KAG7482656.1"/>
    </source>
</evidence>
<accession>A0AAV6Q623</accession>
<evidence type="ECO:0000313" key="3">
    <source>
        <dbReference type="Proteomes" id="UP000693946"/>
    </source>
</evidence>
<keyword evidence="3" id="KW-1185">Reference proteome</keyword>
<sequence length="111" mass="11591">MVDTSRVRSCRNQTEVPAGPATVKADGSQGPACLHLSLHCNFNEGDSVDIPVGILCHEDTSTASPASPQLNSSRVGIIIEGSLVIEALTNLPQAMCLLFGCTVVIVGKDPF</sequence>
<protein>
    <submittedName>
        <fullName evidence="2">Uncharacterized protein</fullName>
    </submittedName>
</protein>
<proteinExistence type="predicted"/>
<dbReference type="AlphaFoldDB" id="A0AAV6Q623"/>
<dbReference type="EMBL" id="JAGKHQ010000019">
    <property type="protein sequence ID" value="KAG7482656.1"/>
    <property type="molecule type" value="Genomic_DNA"/>
</dbReference>
<reference evidence="2 3" key="1">
    <citation type="journal article" date="2021" name="Sci. Rep.">
        <title>Chromosome anchoring in Senegalese sole (Solea senegalensis) reveals sex-associated markers and genome rearrangements in flatfish.</title>
        <authorList>
            <person name="Guerrero-Cozar I."/>
            <person name="Gomez-Garrido J."/>
            <person name="Berbel C."/>
            <person name="Martinez-Blanch J.F."/>
            <person name="Alioto T."/>
            <person name="Claros M.G."/>
            <person name="Gagnaire P.A."/>
            <person name="Manchado M."/>
        </authorList>
    </citation>
    <scope>NUCLEOTIDE SEQUENCE [LARGE SCALE GENOMIC DNA]</scope>
    <source>
        <strain evidence="2">Sse05_10M</strain>
    </source>
</reference>
<organism evidence="2 3">
    <name type="scientific">Solea senegalensis</name>
    <name type="common">Senegalese sole</name>
    <dbReference type="NCBI Taxonomy" id="28829"/>
    <lineage>
        <taxon>Eukaryota</taxon>
        <taxon>Metazoa</taxon>
        <taxon>Chordata</taxon>
        <taxon>Craniata</taxon>
        <taxon>Vertebrata</taxon>
        <taxon>Euteleostomi</taxon>
        <taxon>Actinopterygii</taxon>
        <taxon>Neopterygii</taxon>
        <taxon>Teleostei</taxon>
        <taxon>Neoteleostei</taxon>
        <taxon>Acanthomorphata</taxon>
        <taxon>Carangaria</taxon>
        <taxon>Pleuronectiformes</taxon>
        <taxon>Pleuronectoidei</taxon>
        <taxon>Soleidae</taxon>
        <taxon>Solea</taxon>
    </lineage>
</organism>
<feature type="region of interest" description="Disordered" evidence="1">
    <location>
        <begin position="1"/>
        <end position="26"/>
    </location>
</feature>
<dbReference type="Proteomes" id="UP000693946">
    <property type="component" value="Linkage Group LG7"/>
</dbReference>
<gene>
    <name evidence="2" type="ORF">JOB18_027398</name>
</gene>
<comment type="caution">
    <text evidence="2">The sequence shown here is derived from an EMBL/GenBank/DDBJ whole genome shotgun (WGS) entry which is preliminary data.</text>
</comment>